<sequence>MARAVRPLPRHSLSWPAARRRMAMTASGLSALKSNDAKDLTMNRALMAALMAALMGAFLIAAPAARAQTAPPAGAPPEPPAIELYRAADAQAVLNARILALKTVMTLTPEQEKLWPPVEAAIRAVAKQSAERRAERAKAPQPADFVDILDRIADAEAVRARDLKSVTAMLKPLVATLTPEQQRRIPAFLGLREGAGGLPQPTAEIWLFEEEN</sequence>
<organism evidence="1 2">
    <name type="scientific">Ancylobacter amanitiformis</name>
    <dbReference type="NCBI Taxonomy" id="217069"/>
    <lineage>
        <taxon>Bacteria</taxon>
        <taxon>Pseudomonadati</taxon>
        <taxon>Pseudomonadota</taxon>
        <taxon>Alphaproteobacteria</taxon>
        <taxon>Hyphomicrobiales</taxon>
        <taxon>Xanthobacteraceae</taxon>
        <taxon>Ancylobacter</taxon>
    </lineage>
</organism>
<evidence type="ECO:0000313" key="2">
    <source>
        <dbReference type="Proteomes" id="UP001235094"/>
    </source>
</evidence>
<gene>
    <name evidence="1" type="ORF">QOZ99_000798</name>
</gene>
<reference evidence="1 2" key="1">
    <citation type="submission" date="2023-07" db="EMBL/GenBank/DDBJ databases">
        <title>Genomic Encyclopedia of Type Strains, Phase IV (KMG-IV): sequencing the most valuable type-strain genomes for metagenomic binning, comparative biology and taxonomic classification.</title>
        <authorList>
            <person name="Goeker M."/>
        </authorList>
    </citation>
    <scope>NUCLEOTIDE SEQUENCE [LARGE SCALE GENOMIC DNA]</scope>
    <source>
        <strain evidence="1 2">DSM 15561</strain>
    </source>
</reference>
<dbReference type="InterPro" id="IPR012899">
    <property type="entry name" value="LTXXQ"/>
</dbReference>
<dbReference type="Proteomes" id="UP001235094">
    <property type="component" value="Unassembled WGS sequence"/>
</dbReference>
<keyword evidence="2" id="KW-1185">Reference proteome</keyword>
<name>A0ABU0LMI3_9HYPH</name>
<dbReference type="RefSeq" id="WP_306888634.1">
    <property type="nucleotide sequence ID" value="NZ_JAUSVR010000002.1"/>
</dbReference>
<protein>
    <recommendedName>
        <fullName evidence="3">LTXXQ motif family protein</fullName>
    </recommendedName>
</protein>
<dbReference type="Pfam" id="PF07813">
    <property type="entry name" value="LTXXQ"/>
    <property type="match status" value="1"/>
</dbReference>
<evidence type="ECO:0000313" key="1">
    <source>
        <dbReference type="EMBL" id="MDQ0509917.1"/>
    </source>
</evidence>
<evidence type="ECO:0008006" key="3">
    <source>
        <dbReference type="Google" id="ProtNLM"/>
    </source>
</evidence>
<proteinExistence type="predicted"/>
<comment type="caution">
    <text evidence="1">The sequence shown here is derived from an EMBL/GenBank/DDBJ whole genome shotgun (WGS) entry which is preliminary data.</text>
</comment>
<accession>A0ABU0LMI3</accession>
<dbReference type="EMBL" id="JAUSVR010000002">
    <property type="protein sequence ID" value="MDQ0509917.1"/>
    <property type="molecule type" value="Genomic_DNA"/>
</dbReference>